<dbReference type="KEGG" id="bbel:109474481"/>
<dbReference type="Gene3D" id="3.40.50.300">
    <property type="entry name" value="P-loop containing nucleotide triphosphate hydrolases"/>
    <property type="match status" value="1"/>
</dbReference>
<sequence>MIGRAIDVTVVDFKLSKKFSMRPSRWNRLDRVPVPCHHGGENVSSDWKDLAFHLDFRRSDTDNIAGRNRDDKSRCMDLLEEWLKRNGDRATVEVLMEALSEAELQSTVDGLRDKYPEVTGKSEAPRCILIEGEAGGGKTTFLSKEALDAVSQKTELGRRHDIVLLIRLREVWEGETIEEMVWDQCVSQTTEGIDVQSIRAILQRNESRVLFLLDGYDELRPEAREAGQAIPKLLSSKMYLKSTVVITSRPSAGVQQYTRPDCHVHIMGFSPEHVDKYVRQYFEIVGTAEIAKELITVVRKNPLVTDLLHTPIFLMLVCVLWEDNPEMVSPGTMTDLYSNLLTCLGKKHCKREGVEMPTDGLPADLADALLQIGNLALEALLRGETLLDVSQAENENLNWKLLTARLASVLKNVPGLKVLNLSYTALTPASLQSLVQGFRHIPQLEELDLTWIDKLGDAGMEVLQTGLSSVPHLAVLRLRNVHMTSAGMSLLTPYLRHLAGLRELDLNLNEIGDTGLTSLTTVLPTFIAMQVLDLAATRITHTGMRTLVPALRHLTRLVKLDIGYNNIGDSGLECFSAILPHLTAMEVLVLPDIRISHKGMVALVAGLCKLNGLIKLDISNNDIKDPGLECLAAILPHLTAMKVLILNSTGISDRGISALVKTLPHLVELQELNVSWNNIGDSGIVSLVQTLCQPRKLDLEQNPPREKSLTTATAPRYNTTLQRLDFGWNRGITGAGLGRVAQLIGTPTHLPDTAAMALAEALPRLPALEELELENISMDLAGFQAVVQAAEEHPTLKRLW</sequence>
<protein>
    <submittedName>
        <fullName evidence="6">Nucleotide-binding oligomerization domain-containing protein 2-like</fullName>
    </submittedName>
</protein>
<dbReference type="GO" id="GO:0007165">
    <property type="term" value="P:signal transduction"/>
    <property type="evidence" value="ECO:0007669"/>
    <property type="project" value="InterPro"/>
</dbReference>
<dbReference type="RefSeq" id="XP_019630330.1">
    <property type="nucleotide sequence ID" value="XM_019774771.1"/>
</dbReference>
<dbReference type="InterPro" id="IPR032675">
    <property type="entry name" value="LRR_dom_sf"/>
</dbReference>
<dbReference type="InterPro" id="IPR011029">
    <property type="entry name" value="DEATH-like_dom_sf"/>
</dbReference>
<keyword evidence="1" id="KW-0547">Nucleotide-binding</keyword>
<dbReference type="Pfam" id="PF13516">
    <property type="entry name" value="LRR_6"/>
    <property type="match status" value="5"/>
</dbReference>
<keyword evidence="2" id="KW-0067">ATP-binding</keyword>
<dbReference type="PROSITE" id="PS50017">
    <property type="entry name" value="DEATH_DOMAIN"/>
    <property type="match status" value="1"/>
</dbReference>
<evidence type="ECO:0000313" key="5">
    <source>
        <dbReference type="Proteomes" id="UP000515135"/>
    </source>
</evidence>
<dbReference type="InterPro" id="IPR027417">
    <property type="entry name" value="P-loop_NTPase"/>
</dbReference>
<dbReference type="SUPFAM" id="SSF52540">
    <property type="entry name" value="P-loop containing nucleoside triphosphate hydrolases"/>
    <property type="match status" value="1"/>
</dbReference>
<proteinExistence type="predicted"/>
<reference evidence="6" key="1">
    <citation type="submission" date="2025-08" db="UniProtKB">
        <authorList>
            <consortium name="RefSeq"/>
        </authorList>
    </citation>
    <scope>IDENTIFICATION</scope>
    <source>
        <tissue evidence="6">Gonad</tissue>
    </source>
</reference>
<dbReference type="PROSITE" id="PS50837">
    <property type="entry name" value="NACHT"/>
    <property type="match status" value="1"/>
</dbReference>
<dbReference type="Gene3D" id="3.80.10.10">
    <property type="entry name" value="Ribonuclease Inhibitor"/>
    <property type="match status" value="1"/>
</dbReference>
<dbReference type="InterPro" id="IPR001611">
    <property type="entry name" value="Leu-rich_rpt"/>
</dbReference>
<dbReference type="Pfam" id="PF00531">
    <property type="entry name" value="Death"/>
    <property type="match status" value="1"/>
</dbReference>
<evidence type="ECO:0000259" key="3">
    <source>
        <dbReference type="PROSITE" id="PS50017"/>
    </source>
</evidence>
<dbReference type="OrthoDB" id="120976at2759"/>
<dbReference type="PANTHER" id="PTHR46312:SF2">
    <property type="entry name" value="NUCLEOTIDE-BINDING OLIGOMERIZATION DOMAIN-CONTAINING PROTEIN 2-LIKE"/>
    <property type="match status" value="1"/>
</dbReference>
<dbReference type="InterPro" id="IPR007111">
    <property type="entry name" value="NACHT_NTPase"/>
</dbReference>
<dbReference type="SMART" id="SM00368">
    <property type="entry name" value="LRR_RI"/>
    <property type="match status" value="9"/>
</dbReference>
<feature type="domain" description="Death" evidence="3">
    <location>
        <begin position="41"/>
        <end position="115"/>
    </location>
</feature>
<dbReference type="GeneID" id="109474481"/>
<name>A0A6P4YLI7_BRABE</name>
<evidence type="ECO:0000313" key="6">
    <source>
        <dbReference type="RefSeq" id="XP_019630330.1"/>
    </source>
</evidence>
<dbReference type="SMART" id="SM00005">
    <property type="entry name" value="DEATH"/>
    <property type="match status" value="1"/>
</dbReference>
<evidence type="ECO:0000256" key="2">
    <source>
        <dbReference type="ARBA" id="ARBA00022840"/>
    </source>
</evidence>
<dbReference type="AlphaFoldDB" id="A0A6P4YLI7"/>
<dbReference type="InterPro" id="IPR006553">
    <property type="entry name" value="Leu-rich_rpt_Cys-con_subtyp"/>
</dbReference>
<dbReference type="GO" id="GO:0005524">
    <property type="term" value="F:ATP binding"/>
    <property type="evidence" value="ECO:0007669"/>
    <property type="project" value="UniProtKB-KW"/>
</dbReference>
<dbReference type="SUPFAM" id="SSF47986">
    <property type="entry name" value="DEATH domain"/>
    <property type="match status" value="1"/>
</dbReference>
<dbReference type="SUPFAM" id="SSF52047">
    <property type="entry name" value="RNI-like"/>
    <property type="match status" value="2"/>
</dbReference>
<dbReference type="InterPro" id="IPR000488">
    <property type="entry name" value="Death_dom"/>
</dbReference>
<dbReference type="PANTHER" id="PTHR46312">
    <property type="entry name" value="NACHT DOMAIN-CONTAINING PROTEIN"/>
    <property type="match status" value="1"/>
</dbReference>
<dbReference type="Pfam" id="PF05729">
    <property type="entry name" value="NACHT"/>
    <property type="match status" value="1"/>
</dbReference>
<feature type="domain" description="NACHT" evidence="4">
    <location>
        <begin position="126"/>
        <end position="252"/>
    </location>
</feature>
<dbReference type="Proteomes" id="UP000515135">
    <property type="component" value="Unplaced"/>
</dbReference>
<evidence type="ECO:0000259" key="4">
    <source>
        <dbReference type="PROSITE" id="PS50837"/>
    </source>
</evidence>
<keyword evidence="5" id="KW-1185">Reference proteome</keyword>
<evidence type="ECO:0000256" key="1">
    <source>
        <dbReference type="ARBA" id="ARBA00022741"/>
    </source>
</evidence>
<gene>
    <name evidence="6" type="primary">LOC109474481</name>
</gene>
<dbReference type="CDD" id="cd01670">
    <property type="entry name" value="Death"/>
    <property type="match status" value="1"/>
</dbReference>
<organism evidence="5 6">
    <name type="scientific">Branchiostoma belcheri</name>
    <name type="common">Amphioxus</name>
    <dbReference type="NCBI Taxonomy" id="7741"/>
    <lineage>
        <taxon>Eukaryota</taxon>
        <taxon>Metazoa</taxon>
        <taxon>Chordata</taxon>
        <taxon>Cephalochordata</taxon>
        <taxon>Leptocardii</taxon>
        <taxon>Amphioxiformes</taxon>
        <taxon>Branchiostomatidae</taxon>
        <taxon>Branchiostoma</taxon>
    </lineage>
</organism>
<dbReference type="SMART" id="SM00367">
    <property type="entry name" value="LRR_CC"/>
    <property type="match status" value="6"/>
</dbReference>
<accession>A0A6P4YLI7</accession>